<name>A0A2M7XHU2_9BACT</name>
<keyword evidence="1" id="KW-0472">Membrane</keyword>
<evidence type="ECO:0000313" key="2">
    <source>
        <dbReference type="EMBL" id="PJA47415.1"/>
    </source>
</evidence>
<protein>
    <submittedName>
        <fullName evidence="2">Uncharacterized protein</fullName>
    </submittedName>
</protein>
<evidence type="ECO:0000256" key="1">
    <source>
        <dbReference type="SAM" id="Phobius"/>
    </source>
</evidence>
<proteinExistence type="predicted"/>
<feature type="transmembrane region" description="Helical" evidence="1">
    <location>
        <begin position="25"/>
        <end position="53"/>
    </location>
</feature>
<keyword evidence="1" id="KW-0812">Transmembrane</keyword>
<sequence>MFLCQWIQKTQKKVWKNGKVDTRNVWTWILPVIVIVDWLISYALMAGVVYGLWWGYGMNLPPETDEGGCLVAIEKLNQAVGSFHAAEIIDGVILEDKDVKEDVNLPLNQKQPEFNPTVFVIKRLVKIHASFYHDHA</sequence>
<keyword evidence="1" id="KW-1133">Transmembrane helix</keyword>
<reference evidence="3" key="1">
    <citation type="submission" date="2017-09" db="EMBL/GenBank/DDBJ databases">
        <title>Depth-based differentiation of microbial function through sediment-hosted aquifers and enrichment of novel symbionts in the deep terrestrial subsurface.</title>
        <authorList>
            <person name="Probst A.J."/>
            <person name="Ladd B."/>
            <person name="Jarett J.K."/>
            <person name="Geller-Mcgrath D.E."/>
            <person name="Sieber C.M.K."/>
            <person name="Emerson J.B."/>
            <person name="Anantharaman K."/>
            <person name="Thomas B.C."/>
            <person name="Malmstrom R."/>
            <person name="Stieglmeier M."/>
            <person name="Klingl A."/>
            <person name="Woyke T."/>
            <person name="Ryan C.M."/>
            <person name="Banfield J.F."/>
        </authorList>
    </citation>
    <scope>NUCLEOTIDE SEQUENCE [LARGE SCALE GENOMIC DNA]</scope>
</reference>
<accession>A0A2M7XHU2</accession>
<organism evidence="2 3">
    <name type="scientific">Candidatus Uhrbacteria bacterium CG_4_9_14_3_um_filter_36_7</name>
    <dbReference type="NCBI Taxonomy" id="1975033"/>
    <lineage>
        <taxon>Bacteria</taxon>
        <taxon>Candidatus Uhriibacteriota</taxon>
    </lineage>
</organism>
<comment type="caution">
    <text evidence="2">The sequence shown here is derived from an EMBL/GenBank/DDBJ whole genome shotgun (WGS) entry which is preliminary data.</text>
</comment>
<gene>
    <name evidence="2" type="ORF">CO172_01490</name>
</gene>
<evidence type="ECO:0000313" key="3">
    <source>
        <dbReference type="Proteomes" id="UP000229749"/>
    </source>
</evidence>
<dbReference type="AlphaFoldDB" id="A0A2M7XHU2"/>
<dbReference type="EMBL" id="PFWS01000022">
    <property type="protein sequence ID" value="PJA47415.1"/>
    <property type="molecule type" value="Genomic_DNA"/>
</dbReference>
<dbReference type="Proteomes" id="UP000229749">
    <property type="component" value="Unassembled WGS sequence"/>
</dbReference>